<organism evidence="1 2">
    <name type="scientific">Venturia effusa</name>
    <dbReference type="NCBI Taxonomy" id="50376"/>
    <lineage>
        <taxon>Eukaryota</taxon>
        <taxon>Fungi</taxon>
        <taxon>Dikarya</taxon>
        <taxon>Ascomycota</taxon>
        <taxon>Pezizomycotina</taxon>
        <taxon>Dothideomycetes</taxon>
        <taxon>Pleosporomycetidae</taxon>
        <taxon>Venturiales</taxon>
        <taxon>Venturiaceae</taxon>
        <taxon>Venturia</taxon>
    </lineage>
</organism>
<keyword evidence="2" id="KW-1185">Reference proteome</keyword>
<accession>A0A517L4N0</accession>
<sequence>MADGYNDARAMRVAEIMADFRNLQYYIAQIQANPPPEDYYLEGYTLLRACVTEAQAILASPYAHGPAEHPQGELETEKSQLQAVIIDASIRRFQCQRCYLRAIAGLRWMNGRSAILGGQRPHAGNTAQLQAIDLALRTELAAITDEHVAYSLRAQDTAQGKWLHEDPSLSDILQRLQRAR</sequence>
<name>A0A517L4N0_9PEZI</name>
<protein>
    <submittedName>
        <fullName evidence="1">Uncharacterized protein</fullName>
    </submittedName>
</protein>
<gene>
    <name evidence="1" type="ORF">FKW77_000311</name>
</gene>
<proteinExistence type="predicted"/>
<dbReference type="EMBL" id="CP042189">
    <property type="protein sequence ID" value="QDS70600.1"/>
    <property type="molecule type" value="Genomic_DNA"/>
</dbReference>
<dbReference type="Proteomes" id="UP000316270">
    <property type="component" value="Chromosome 5"/>
</dbReference>
<reference evidence="1 2" key="1">
    <citation type="submission" date="2019-07" db="EMBL/GenBank/DDBJ databases">
        <title>Finished genome of Venturia effusa.</title>
        <authorList>
            <person name="Young C.A."/>
            <person name="Cox M.P."/>
            <person name="Ganley A.R.D."/>
            <person name="David W.J."/>
        </authorList>
    </citation>
    <scope>NUCLEOTIDE SEQUENCE [LARGE SCALE GENOMIC DNA]</scope>
    <source>
        <strain evidence="2">albino</strain>
    </source>
</reference>
<dbReference type="AlphaFoldDB" id="A0A517L4N0"/>
<evidence type="ECO:0000313" key="2">
    <source>
        <dbReference type="Proteomes" id="UP000316270"/>
    </source>
</evidence>
<dbReference type="OrthoDB" id="4510061at2759"/>
<evidence type="ECO:0000313" key="1">
    <source>
        <dbReference type="EMBL" id="QDS70600.1"/>
    </source>
</evidence>